<evidence type="ECO:0000256" key="3">
    <source>
        <dbReference type="ARBA" id="ARBA00023239"/>
    </source>
</evidence>
<dbReference type="GO" id="GO:0008672">
    <property type="term" value="F:2-dehydro-3-deoxyglucarate aldolase activity"/>
    <property type="evidence" value="ECO:0007669"/>
    <property type="project" value="UniProtKB-EC"/>
</dbReference>
<keyword evidence="2" id="KW-0479">Metal-binding</keyword>
<sequence>MAVRENGHDGRLFDQEDEEISLSLKQKLRQGDLVNVFAVSRLYHPNLIEVYGFHGGFDGFWIDAEHADFSTQDIEHAAAVGRSHSLDCFVRIPPDDYSLVTRCLESGASGVMAAQIQSAEHAEQFVRWAKFAPRGNRGLNAGCFDGRFGTLPVAQFCAESNERSFVAIQIETVGALEECDAIAAIEDVDLLFIGPSDLSQALGVTGDFLHPKCLEAVETIAAACQKHNKALGAVTTNPEHAAMLRKHGCQMLSPTNDVRTFQAGVQAVTETFREFF</sequence>
<dbReference type="SUPFAM" id="SSF51621">
    <property type="entry name" value="Phosphoenolpyruvate/pyruvate domain"/>
    <property type="match status" value="1"/>
</dbReference>
<gene>
    <name evidence="5" type="primary">garL_1</name>
    <name evidence="5" type="ORF">KOR42_07870</name>
</gene>
<proteinExistence type="inferred from homology"/>
<dbReference type="AlphaFoldDB" id="A0A5C5X393"/>
<evidence type="ECO:0000256" key="2">
    <source>
        <dbReference type="ARBA" id="ARBA00022723"/>
    </source>
</evidence>
<comment type="similarity">
    <text evidence="1">Belongs to the HpcH/HpaI aldolase family.</text>
</comment>
<name>A0A5C5X393_9PLAN</name>
<keyword evidence="3 5" id="KW-0456">Lyase</keyword>
<feature type="domain" description="HpcH/HpaI aldolase/citrate lyase" evidence="4">
    <location>
        <begin position="46"/>
        <end position="258"/>
    </location>
</feature>
<dbReference type="GO" id="GO:0005737">
    <property type="term" value="C:cytoplasm"/>
    <property type="evidence" value="ECO:0007669"/>
    <property type="project" value="TreeGrafter"/>
</dbReference>
<dbReference type="InterPro" id="IPR015813">
    <property type="entry name" value="Pyrv/PenolPyrv_kinase-like_dom"/>
</dbReference>
<dbReference type="RefSeq" id="WP_146507259.1">
    <property type="nucleotide sequence ID" value="NZ_SIHI01000001.1"/>
</dbReference>
<evidence type="ECO:0000313" key="6">
    <source>
        <dbReference type="Proteomes" id="UP000317243"/>
    </source>
</evidence>
<evidence type="ECO:0000313" key="5">
    <source>
        <dbReference type="EMBL" id="TWT57426.1"/>
    </source>
</evidence>
<dbReference type="Gene3D" id="3.20.20.60">
    <property type="entry name" value="Phosphoenolpyruvate-binding domains"/>
    <property type="match status" value="1"/>
</dbReference>
<dbReference type="EMBL" id="SIHI01000001">
    <property type="protein sequence ID" value="TWT57426.1"/>
    <property type="molecule type" value="Genomic_DNA"/>
</dbReference>
<dbReference type="PANTHER" id="PTHR30502">
    <property type="entry name" value="2-KETO-3-DEOXY-L-RHAMNONATE ALDOLASE"/>
    <property type="match status" value="1"/>
</dbReference>
<comment type="caution">
    <text evidence="5">The sequence shown here is derived from an EMBL/GenBank/DDBJ whole genome shotgun (WGS) entry which is preliminary data.</text>
</comment>
<organism evidence="5 6">
    <name type="scientific">Thalassoglobus neptunius</name>
    <dbReference type="NCBI Taxonomy" id="1938619"/>
    <lineage>
        <taxon>Bacteria</taxon>
        <taxon>Pseudomonadati</taxon>
        <taxon>Planctomycetota</taxon>
        <taxon>Planctomycetia</taxon>
        <taxon>Planctomycetales</taxon>
        <taxon>Planctomycetaceae</taxon>
        <taxon>Thalassoglobus</taxon>
    </lineage>
</organism>
<dbReference type="EC" id="4.1.2.20" evidence="5"/>
<dbReference type="Proteomes" id="UP000317243">
    <property type="component" value="Unassembled WGS sequence"/>
</dbReference>
<accession>A0A5C5X393</accession>
<dbReference type="Pfam" id="PF03328">
    <property type="entry name" value="HpcH_HpaI"/>
    <property type="match status" value="1"/>
</dbReference>
<dbReference type="OrthoDB" id="86160at2"/>
<reference evidence="5 6" key="1">
    <citation type="submission" date="2019-02" db="EMBL/GenBank/DDBJ databases">
        <title>Deep-cultivation of Planctomycetes and their phenomic and genomic characterization uncovers novel biology.</title>
        <authorList>
            <person name="Wiegand S."/>
            <person name="Jogler M."/>
            <person name="Boedeker C."/>
            <person name="Pinto D."/>
            <person name="Vollmers J."/>
            <person name="Rivas-Marin E."/>
            <person name="Kohn T."/>
            <person name="Peeters S.H."/>
            <person name="Heuer A."/>
            <person name="Rast P."/>
            <person name="Oberbeckmann S."/>
            <person name="Bunk B."/>
            <person name="Jeske O."/>
            <person name="Meyerdierks A."/>
            <person name="Storesund J.E."/>
            <person name="Kallscheuer N."/>
            <person name="Luecker S."/>
            <person name="Lage O.M."/>
            <person name="Pohl T."/>
            <person name="Merkel B.J."/>
            <person name="Hornburger P."/>
            <person name="Mueller R.-W."/>
            <person name="Bruemmer F."/>
            <person name="Labrenz M."/>
            <person name="Spormann A.M."/>
            <person name="Op Den Camp H."/>
            <person name="Overmann J."/>
            <person name="Amann R."/>
            <person name="Jetten M.S.M."/>
            <person name="Mascher T."/>
            <person name="Medema M.H."/>
            <person name="Devos D.P."/>
            <person name="Kaster A.-K."/>
            <person name="Ovreas L."/>
            <person name="Rohde M."/>
            <person name="Galperin M.Y."/>
            <person name="Jogler C."/>
        </authorList>
    </citation>
    <scope>NUCLEOTIDE SEQUENCE [LARGE SCALE GENOMIC DNA]</scope>
    <source>
        <strain evidence="5 6">KOR42</strain>
    </source>
</reference>
<keyword evidence="6" id="KW-1185">Reference proteome</keyword>
<protein>
    <submittedName>
        <fullName evidence="5">5-keto-4-deoxy-D-glucarate aldolase</fullName>
        <ecNumber evidence="5">4.1.2.20</ecNumber>
    </submittedName>
</protein>
<dbReference type="InterPro" id="IPR040442">
    <property type="entry name" value="Pyrv_kinase-like_dom_sf"/>
</dbReference>
<dbReference type="PANTHER" id="PTHR30502:SF0">
    <property type="entry name" value="PHOSPHOENOLPYRUVATE CARBOXYLASE FAMILY PROTEIN"/>
    <property type="match status" value="1"/>
</dbReference>
<dbReference type="InterPro" id="IPR005000">
    <property type="entry name" value="Aldolase/citrate-lyase_domain"/>
</dbReference>
<evidence type="ECO:0000259" key="4">
    <source>
        <dbReference type="Pfam" id="PF03328"/>
    </source>
</evidence>
<evidence type="ECO:0000256" key="1">
    <source>
        <dbReference type="ARBA" id="ARBA00005568"/>
    </source>
</evidence>
<dbReference type="InterPro" id="IPR050251">
    <property type="entry name" value="HpcH-HpaI_aldolase"/>
</dbReference>
<dbReference type="GO" id="GO:0046872">
    <property type="term" value="F:metal ion binding"/>
    <property type="evidence" value="ECO:0007669"/>
    <property type="project" value="UniProtKB-KW"/>
</dbReference>